<organism evidence="2 3">
    <name type="scientific">Streptomyces fagopyri</name>
    <dbReference type="NCBI Taxonomy" id="2662397"/>
    <lineage>
        <taxon>Bacteria</taxon>
        <taxon>Bacillati</taxon>
        <taxon>Actinomycetota</taxon>
        <taxon>Actinomycetes</taxon>
        <taxon>Kitasatosporales</taxon>
        <taxon>Streptomycetaceae</taxon>
        <taxon>Streptomyces</taxon>
    </lineage>
</organism>
<feature type="region of interest" description="Disordered" evidence="1">
    <location>
        <begin position="1"/>
        <end position="95"/>
    </location>
</feature>
<feature type="compositionally biased region" description="Gly residues" evidence="1">
    <location>
        <begin position="1"/>
        <end position="10"/>
    </location>
</feature>
<reference evidence="2 3" key="1">
    <citation type="submission" date="2019-10" db="EMBL/GenBank/DDBJ databases">
        <title>A novel species.</title>
        <authorList>
            <person name="Gao J."/>
        </authorList>
    </citation>
    <scope>NUCLEOTIDE SEQUENCE [LARGE SCALE GENOMIC DNA]</scope>
    <source>
        <strain evidence="2 3">QMT-28</strain>
    </source>
</reference>
<evidence type="ECO:0000313" key="2">
    <source>
        <dbReference type="EMBL" id="QFZ75278.1"/>
    </source>
</evidence>
<gene>
    <name evidence="2" type="ORF">GFH48_20180</name>
</gene>
<dbReference type="AlphaFoldDB" id="A0A5Q0LEA8"/>
<dbReference type="Proteomes" id="UP000326179">
    <property type="component" value="Chromosome"/>
</dbReference>
<sequence length="95" mass="9195">MDGRCGGGAADGEWSDTADGRRDGDADGRREGEGGAEADGEARGEVAGGADGGAEDAAAQVAAHDGDARAVARSSSNIGPRGGLSRGVTPVTPSR</sequence>
<dbReference type="EMBL" id="CP045643">
    <property type="protein sequence ID" value="QFZ75278.1"/>
    <property type="molecule type" value="Genomic_DNA"/>
</dbReference>
<protein>
    <submittedName>
        <fullName evidence="2">BatC protein</fullName>
    </submittedName>
</protein>
<proteinExistence type="predicted"/>
<dbReference type="KEGG" id="sfy:GFH48_20180"/>
<keyword evidence="3" id="KW-1185">Reference proteome</keyword>
<name>A0A5Q0LEA8_9ACTN</name>
<accession>A0A5Q0LEA8</accession>
<evidence type="ECO:0000313" key="3">
    <source>
        <dbReference type="Proteomes" id="UP000326179"/>
    </source>
</evidence>
<dbReference type="RefSeq" id="WP_153289546.1">
    <property type="nucleotide sequence ID" value="NZ_CP045643.1"/>
</dbReference>
<feature type="compositionally biased region" description="Basic and acidic residues" evidence="1">
    <location>
        <begin position="18"/>
        <end position="33"/>
    </location>
</feature>
<evidence type="ECO:0000256" key="1">
    <source>
        <dbReference type="SAM" id="MobiDB-lite"/>
    </source>
</evidence>